<proteinExistence type="predicted"/>
<dbReference type="Gene3D" id="3.10.180.10">
    <property type="entry name" value="2,3-Dihydroxybiphenyl 1,2-Dioxygenase, domain 1"/>
    <property type="match status" value="1"/>
</dbReference>
<dbReference type="SUPFAM" id="SSF54593">
    <property type="entry name" value="Glyoxalase/Bleomycin resistance protein/Dihydroxybiphenyl dioxygenase"/>
    <property type="match status" value="1"/>
</dbReference>
<dbReference type="PANTHER" id="PTHR33990">
    <property type="entry name" value="PROTEIN YJDN-RELATED"/>
    <property type="match status" value="1"/>
</dbReference>
<dbReference type="AlphaFoldDB" id="A0A3M0ML54"/>
<dbReference type="InterPro" id="IPR028973">
    <property type="entry name" value="PhnB-like"/>
</dbReference>
<dbReference type="RefSeq" id="WP_122114027.1">
    <property type="nucleotide sequence ID" value="NZ_QOKZ01000010.1"/>
</dbReference>
<feature type="domain" description="PhnB-like" evidence="1">
    <location>
        <begin position="5"/>
        <end position="120"/>
    </location>
</feature>
<accession>A0A3M0ML54</accession>
<dbReference type="OrthoDB" id="9806473at2"/>
<dbReference type="Proteomes" id="UP000273516">
    <property type="component" value="Unassembled WGS sequence"/>
</dbReference>
<reference evidence="2 3" key="1">
    <citation type="submission" date="2018-07" db="EMBL/GenBank/DDBJ databases">
        <authorList>
            <person name="Zhang Y."/>
            <person name="Wang L."/>
            <person name="Ma S."/>
        </authorList>
    </citation>
    <scope>NUCLEOTIDE SEQUENCE [LARGE SCALE GENOMIC DNA]</scope>
    <source>
        <strain evidence="2 3">4-2</strain>
    </source>
</reference>
<sequence length="159" mass="17179">MSIPKNTICIWYDKDAEAAAHFYAATFPDSSVGAIHRAPSDFPSGKAGDVLTVNFTVVGIPCLGLNGGPAFTHSEAFSFQIATDDQEETDRYWNAIVGNGGQESACGWCKDKWGINWQITPRVLTEAMAAGGDEAKRAFEAMMEMRKIDVAAIEAARRG</sequence>
<dbReference type="Pfam" id="PF06983">
    <property type="entry name" value="3-dmu-9_3-mt"/>
    <property type="match status" value="1"/>
</dbReference>
<dbReference type="EMBL" id="QOKZ01000010">
    <property type="protein sequence ID" value="RMC32057.1"/>
    <property type="molecule type" value="Genomic_DNA"/>
</dbReference>
<organism evidence="2 3">
    <name type="scientific">Paracoccus alkanivorans</name>
    <dbReference type="NCBI Taxonomy" id="2116655"/>
    <lineage>
        <taxon>Bacteria</taxon>
        <taxon>Pseudomonadati</taxon>
        <taxon>Pseudomonadota</taxon>
        <taxon>Alphaproteobacteria</taxon>
        <taxon>Rhodobacterales</taxon>
        <taxon>Paracoccaceae</taxon>
        <taxon>Paracoccus</taxon>
    </lineage>
</organism>
<evidence type="ECO:0000313" key="3">
    <source>
        <dbReference type="Proteomes" id="UP000273516"/>
    </source>
</evidence>
<evidence type="ECO:0000313" key="2">
    <source>
        <dbReference type="EMBL" id="RMC32057.1"/>
    </source>
</evidence>
<gene>
    <name evidence="2" type="ORF">C9E81_19475</name>
</gene>
<dbReference type="InterPro" id="IPR029068">
    <property type="entry name" value="Glyas_Bleomycin-R_OHBP_Dase"/>
</dbReference>
<dbReference type="InterPro" id="IPR009725">
    <property type="entry name" value="3_dmu_93_MTrfase"/>
</dbReference>
<dbReference type="PIRSF" id="PIRSF021700">
    <property type="entry name" value="3_dmu_93_MTrfase"/>
    <property type="match status" value="1"/>
</dbReference>
<evidence type="ECO:0000259" key="1">
    <source>
        <dbReference type="Pfam" id="PF06983"/>
    </source>
</evidence>
<dbReference type="PANTHER" id="PTHR33990:SF2">
    <property type="entry name" value="PHNB-LIKE DOMAIN-CONTAINING PROTEIN"/>
    <property type="match status" value="1"/>
</dbReference>
<keyword evidence="3" id="KW-1185">Reference proteome</keyword>
<comment type="caution">
    <text evidence="2">The sequence shown here is derived from an EMBL/GenBank/DDBJ whole genome shotgun (WGS) entry which is preliminary data.</text>
</comment>
<name>A0A3M0ML54_9RHOB</name>
<protein>
    <submittedName>
        <fullName evidence="2">VOC family protein</fullName>
    </submittedName>
</protein>